<proteinExistence type="predicted"/>
<dbReference type="InParanoid" id="A0A1E1KMP1"/>
<dbReference type="Proteomes" id="UP000178129">
    <property type="component" value="Unassembled WGS sequence"/>
</dbReference>
<name>A0A1E1KMP1_9HELO</name>
<keyword evidence="3" id="KW-1185">Reference proteome</keyword>
<gene>
    <name evidence="2" type="ORF">RCO7_00542</name>
</gene>
<dbReference type="AlphaFoldDB" id="A0A1E1KMP1"/>
<evidence type="ECO:0000256" key="1">
    <source>
        <dbReference type="SAM" id="MobiDB-lite"/>
    </source>
</evidence>
<sequence>MPIVREACPPGSGARSTNTSLGQGHPLYKDEHGFKKNFNGSSDLYVVGPHIQNKHGLLFAPSSMMVSKKLLPIFGECKVNVNSDILFPAKMYYRDDETYIYDFKSEYEWDEKKDMLMWRGVDIGRSKHSRELAELASPTTCTLHQQHTHGQ</sequence>
<protein>
    <submittedName>
        <fullName evidence="2">Uncharacterized protein</fullName>
    </submittedName>
</protein>
<evidence type="ECO:0000313" key="2">
    <source>
        <dbReference type="EMBL" id="CZS99252.1"/>
    </source>
</evidence>
<evidence type="ECO:0000313" key="3">
    <source>
        <dbReference type="Proteomes" id="UP000178129"/>
    </source>
</evidence>
<organism evidence="2 3">
    <name type="scientific">Rhynchosporium graminicola</name>
    <dbReference type="NCBI Taxonomy" id="2792576"/>
    <lineage>
        <taxon>Eukaryota</taxon>
        <taxon>Fungi</taxon>
        <taxon>Dikarya</taxon>
        <taxon>Ascomycota</taxon>
        <taxon>Pezizomycotina</taxon>
        <taxon>Leotiomycetes</taxon>
        <taxon>Helotiales</taxon>
        <taxon>Ploettnerulaceae</taxon>
        <taxon>Rhynchosporium</taxon>
    </lineage>
</organism>
<comment type="caution">
    <text evidence="2">The sequence shown here is derived from an EMBL/GenBank/DDBJ whole genome shotgun (WGS) entry which is preliminary data.</text>
</comment>
<feature type="region of interest" description="Disordered" evidence="1">
    <location>
        <begin position="1"/>
        <end position="22"/>
    </location>
</feature>
<dbReference type="EMBL" id="FJUW01000016">
    <property type="protein sequence ID" value="CZS99252.1"/>
    <property type="molecule type" value="Genomic_DNA"/>
</dbReference>
<reference evidence="3" key="1">
    <citation type="submission" date="2016-03" db="EMBL/GenBank/DDBJ databases">
        <authorList>
            <person name="Ploux O."/>
        </authorList>
    </citation>
    <scope>NUCLEOTIDE SEQUENCE [LARGE SCALE GENOMIC DNA]</scope>
    <source>
        <strain evidence="3">UK7</strain>
    </source>
</reference>
<accession>A0A1E1KMP1</accession>